<protein>
    <recommendedName>
        <fullName evidence="2">Fibrinogen C-terminal domain-containing protein</fullName>
    </recommendedName>
</protein>
<dbReference type="GO" id="GO:0070328">
    <property type="term" value="P:triglyceride homeostasis"/>
    <property type="evidence" value="ECO:0007669"/>
    <property type="project" value="TreeGrafter"/>
</dbReference>
<dbReference type="GO" id="GO:0005615">
    <property type="term" value="C:extracellular space"/>
    <property type="evidence" value="ECO:0007669"/>
    <property type="project" value="TreeGrafter"/>
</dbReference>
<dbReference type="CDD" id="cd00087">
    <property type="entry name" value="FReD"/>
    <property type="match status" value="1"/>
</dbReference>
<dbReference type="Pfam" id="PF00147">
    <property type="entry name" value="Fibrinogen_C"/>
    <property type="match status" value="1"/>
</dbReference>
<evidence type="ECO:0000259" key="2">
    <source>
        <dbReference type="PROSITE" id="PS51406"/>
    </source>
</evidence>
<keyword evidence="1" id="KW-0175">Coiled coil</keyword>
<accession>A0A8C1AWT6</accession>
<dbReference type="InterPro" id="IPR002181">
    <property type="entry name" value="Fibrinogen_a/b/g_C_dom"/>
</dbReference>
<dbReference type="AlphaFoldDB" id="A0A8C1AWT6"/>
<dbReference type="InterPro" id="IPR050373">
    <property type="entry name" value="Fibrinogen_C-term_domain"/>
</dbReference>
<feature type="coiled-coil region" evidence="1">
    <location>
        <begin position="176"/>
        <end position="203"/>
    </location>
</feature>
<organism evidence="3 4">
    <name type="scientific">Cyprinus carpio carpio</name>
    <dbReference type="NCBI Taxonomy" id="630221"/>
    <lineage>
        <taxon>Eukaryota</taxon>
        <taxon>Metazoa</taxon>
        <taxon>Chordata</taxon>
        <taxon>Craniata</taxon>
        <taxon>Vertebrata</taxon>
        <taxon>Euteleostomi</taxon>
        <taxon>Actinopterygii</taxon>
        <taxon>Neopterygii</taxon>
        <taxon>Teleostei</taxon>
        <taxon>Ostariophysi</taxon>
        <taxon>Cypriniformes</taxon>
        <taxon>Cyprinidae</taxon>
        <taxon>Cyprininae</taxon>
        <taxon>Cyprinus</taxon>
    </lineage>
</organism>
<dbReference type="InterPro" id="IPR036056">
    <property type="entry name" value="Fibrinogen-like_C"/>
</dbReference>
<dbReference type="OMA" id="GQINTIF"/>
<sequence length="455" mass="52418">MLTRTDHFQRSDRIVSSRWHFFTEPTFPEHQTESRFRFAALDEVRLLANGLLQLGQSLRDFVQNTKSQIKDIFQKLNIFDKSFYQLSVLASEIKEEEEELKKTTVILKANNEEIKSLSLEINSKVEDIIKERKHLRRQVGGLEEKLSGLSQSLLLAEQVAEISTLKEIILAQEKSITDLLKAVKEQTEQLNNQRTKIRGLENKFNSAHIQETDENLDRNHQSNSLSGYLPYFTSDGSFSSDLPKDCGDVFSRGQKSSGLYAIKPHESQPFLVKCEFTEEGVFTVIQHRHDGSVDFDQPWEKYEDGFGDFSSEFWLGLKKIYAVAHQGHSLLHVQIEDWRKEKHFMLYQYILEDAAFNYTIHLKLQTGESSSALDEHIGYRFSTKDHNDGNNDDPNCAQDYTGGWWFSFCGDINLNGKCIQSRPRKKGTHWKPGRGTTSFKASKISIRHLTKPQTP</sequence>
<dbReference type="InterPro" id="IPR014716">
    <property type="entry name" value="Fibrinogen_a/b/g_C_1"/>
</dbReference>
<name>A0A8C1AWT6_CYPCA</name>
<feature type="domain" description="Fibrinogen C-terminal" evidence="2">
    <location>
        <begin position="237"/>
        <end position="450"/>
    </location>
</feature>
<reference evidence="3" key="2">
    <citation type="submission" date="2025-09" db="UniProtKB">
        <authorList>
            <consortium name="Ensembl"/>
        </authorList>
    </citation>
    <scope>IDENTIFICATION</scope>
</reference>
<evidence type="ECO:0000313" key="3">
    <source>
        <dbReference type="Ensembl" id="ENSCCRP00000024107.2"/>
    </source>
</evidence>
<keyword evidence="4" id="KW-1185">Reference proteome</keyword>
<dbReference type="Gene3D" id="3.90.215.10">
    <property type="entry name" value="Gamma Fibrinogen, chain A, domain 1"/>
    <property type="match status" value="1"/>
</dbReference>
<dbReference type="Ensembl" id="ENSCCRT00000026179.2">
    <property type="protein sequence ID" value="ENSCCRP00000024107.2"/>
    <property type="gene ID" value="ENSCCRG00000013151.2"/>
</dbReference>
<dbReference type="SMART" id="SM00186">
    <property type="entry name" value="FBG"/>
    <property type="match status" value="1"/>
</dbReference>
<feature type="coiled-coil region" evidence="1">
    <location>
        <begin position="93"/>
        <end position="145"/>
    </location>
</feature>
<dbReference type="GO" id="GO:0055091">
    <property type="term" value="P:phospholipid homeostasis"/>
    <property type="evidence" value="ECO:0007669"/>
    <property type="project" value="TreeGrafter"/>
</dbReference>
<dbReference type="Proteomes" id="UP001108240">
    <property type="component" value="Unplaced"/>
</dbReference>
<evidence type="ECO:0000256" key="1">
    <source>
        <dbReference type="SAM" id="Coils"/>
    </source>
</evidence>
<reference evidence="3" key="1">
    <citation type="submission" date="2025-08" db="UniProtKB">
        <authorList>
            <consortium name="Ensembl"/>
        </authorList>
    </citation>
    <scope>IDENTIFICATION</scope>
</reference>
<proteinExistence type="predicted"/>
<dbReference type="GeneTree" id="ENSGT00940000156746"/>
<dbReference type="PROSITE" id="PS51406">
    <property type="entry name" value="FIBRINOGEN_C_2"/>
    <property type="match status" value="1"/>
</dbReference>
<evidence type="ECO:0000313" key="4">
    <source>
        <dbReference type="Proteomes" id="UP001108240"/>
    </source>
</evidence>
<dbReference type="GO" id="GO:0042632">
    <property type="term" value="P:cholesterol homeostasis"/>
    <property type="evidence" value="ECO:0007669"/>
    <property type="project" value="TreeGrafter"/>
</dbReference>
<dbReference type="SUPFAM" id="SSF56496">
    <property type="entry name" value="Fibrinogen C-terminal domain-like"/>
    <property type="match status" value="1"/>
</dbReference>
<dbReference type="GO" id="GO:0009395">
    <property type="term" value="P:phospholipid catabolic process"/>
    <property type="evidence" value="ECO:0007669"/>
    <property type="project" value="TreeGrafter"/>
</dbReference>
<dbReference type="PANTHER" id="PTHR19143:SF222">
    <property type="entry name" value="ANGIOPOIETIN-RELATED PROTEIN 3"/>
    <property type="match status" value="1"/>
</dbReference>
<dbReference type="PANTHER" id="PTHR19143">
    <property type="entry name" value="FIBRINOGEN/TENASCIN/ANGIOPOEITIN"/>
    <property type="match status" value="1"/>
</dbReference>